<dbReference type="Proteomes" id="UP000805193">
    <property type="component" value="Unassembled WGS sequence"/>
</dbReference>
<keyword evidence="2" id="KW-1185">Reference proteome</keyword>
<name>A0AC60P1Z6_IXOPE</name>
<accession>A0AC60P1Z6</accession>
<dbReference type="EMBL" id="JABSTQ010011257">
    <property type="protein sequence ID" value="KAG0413455.1"/>
    <property type="molecule type" value="Genomic_DNA"/>
</dbReference>
<evidence type="ECO:0000313" key="2">
    <source>
        <dbReference type="Proteomes" id="UP000805193"/>
    </source>
</evidence>
<organism evidence="1 2">
    <name type="scientific">Ixodes persulcatus</name>
    <name type="common">Taiga tick</name>
    <dbReference type="NCBI Taxonomy" id="34615"/>
    <lineage>
        <taxon>Eukaryota</taxon>
        <taxon>Metazoa</taxon>
        <taxon>Ecdysozoa</taxon>
        <taxon>Arthropoda</taxon>
        <taxon>Chelicerata</taxon>
        <taxon>Arachnida</taxon>
        <taxon>Acari</taxon>
        <taxon>Parasitiformes</taxon>
        <taxon>Ixodida</taxon>
        <taxon>Ixodoidea</taxon>
        <taxon>Ixodidae</taxon>
        <taxon>Ixodinae</taxon>
        <taxon>Ixodes</taxon>
    </lineage>
</organism>
<evidence type="ECO:0000313" key="1">
    <source>
        <dbReference type="EMBL" id="KAG0413455.1"/>
    </source>
</evidence>
<gene>
    <name evidence="1" type="ORF">HPB47_009395</name>
</gene>
<proteinExistence type="predicted"/>
<protein>
    <submittedName>
        <fullName evidence="1">Uncharacterized protein</fullName>
    </submittedName>
</protein>
<comment type="caution">
    <text evidence="1">The sequence shown here is derived from an EMBL/GenBank/DDBJ whole genome shotgun (WGS) entry which is preliminary data.</text>
</comment>
<sequence>MLKMLHQYAAGFQSHGVKPGDKVLVHVDDSLESFIAMYGVVFAGGVVIPSELDSEQDKTNREVGTRESRCLESRASTDPELRRGRLHLRCSVSSVTTDPSHGGYAQVVQQGHAPLKVAVATQTSFLYYGKPQQSPTPKLKIQLSGRAVSPGGSTASSSKTTTPTAPTGQQSVPERFVVGDKPGFISVTNFKNVPEESFIDLPEVDVEKELIALCFTSGTTGRPKAVEETHYSCVAGLQLYRLNMMFDETETVGVLFAVTQTVGLRMIMRIVCSGATCVVISQGTSFDEMVDIVRRHKITTLFSSTTAIHLLATHVVESGIRLSSVRNVVVIAVRVTEKAVETMFSAFCLKSFRSMYGTTELSNVISWMPRDTMEHRTIGFPAPDVQMKVANSVGAGQEPAKEPLSISPSDDGQDPLDPGGVFGQTDDLFLHFGGGQTLSAGSGRWGRRTLWRWGAGFTAERRHWGGRASEVLLDVARAFVVPWARIARVEPAQPQLSVGASTVNVAGFTTVIAQRASVGGPPDVRLPRCRLLWVDVRRLPRC</sequence>
<reference evidence="1 2" key="1">
    <citation type="journal article" date="2020" name="Cell">
        <title>Large-Scale Comparative Analyses of Tick Genomes Elucidate Their Genetic Diversity and Vector Capacities.</title>
        <authorList>
            <consortium name="Tick Genome and Microbiome Consortium (TIGMIC)"/>
            <person name="Jia N."/>
            <person name="Wang J."/>
            <person name="Shi W."/>
            <person name="Du L."/>
            <person name="Sun Y."/>
            <person name="Zhan W."/>
            <person name="Jiang J.F."/>
            <person name="Wang Q."/>
            <person name="Zhang B."/>
            <person name="Ji P."/>
            <person name="Bell-Sakyi L."/>
            <person name="Cui X.M."/>
            <person name="Yuan T.T."/>
            <person name="Jiang B.G."/>
            <person name="Yang W.F."/>
            <person name="Lam T.T."/>
            <person name="Chang Q.C."/>
            <person name="Ding S.J."/>
            <person name="Wang X.J."/>
            <person name="Zhu J.G."/>
            <person name="Ruan X.D."/>
            <person name="Zhao L."/>
            <person name="Wei J.T."/>
            <person name="Ye R.Z."/>
            <person name="Que T.C."/>
            <person name="Du C.H."/>
            <person name="Zhou Y.H."/>
            <person name="Cheng J.X."/>
            <person name="Dai P.F."/>
            <person name="Guo W.B."/>
            <person name="Han X.H."/>
            <person name="Huang E.J."/>
            <person name="Li L.F."/>
            <person name="Wei W."/>
            <person name="Gao Y.C."/>
            <person name="Liu J.Z."/>
            <person name="Shao H.Z."/>
            <person name="Wang X."/>
            <person name="Wang C.C."/>
            <person name="Yang T.C."/>
            <person name="Huo Q.B."/>
            <person name="Li W."/>
            <person name="Chen H.Y."/>
            <person name="Chen S.E."/>
            <person name="Zhou L.G."/>
            <person name="Ni X.B."/>
            <person name="Tian J.H."/>
            <person name="Sheng Y."/>
            <person name="Liu T."/>
            <person name="Pan Y.S."/>
            <person name="Xia L.Y."/>
            <person name="Li J."/>
            <person name="Zhao F."/>
            <person name="Cao W.C."/>
        </authorList>
    </citation>
    <scope>NUCLEOTIDE SEQUENCE [LARGE SCALE GENOMIC DNA]</scope>
    <source>
        <strain evidence="1">Iper-2018</strain>
    </source>
</reference>